<comment type="similarity">
    <text evidence="1">Belongs to the WD repeat L(2)GL family.</text>
</comment>
<feature type="compositionally biased region" description="Polar residues" evidence="3">
    <location>
        <begin position="1144"/>
        <end position="1168"/>
    </location>
</feature>
<dbReference type="PANTHER" id="PTHR10241:SF25">
    <property type="entry name" value="TOMOSYN, ISOFORM C"/>
    <property type="match status" value="1"/>
</dbReference>
<dbReference type="SUPFAM" id="SSF50978">
    <property type="entry name" value="WD40 repeat-like"/>
    <property type="match status" value="2"/>
</dbReference>
<dbReference type="InterPro" id="IPR001680">
    <property type="entry name" value="WD40_rpt"/>
</dbReference>
<organism evidence="5">
    <name type="scientific">Aceria tosichella</name>
    <name type="common">wheat curl mite</name>
    <dbReference type="NCBI Taxonomy" id="561515"/>
    <lineage>
        <taxon>Eukaryota</taxon>
        <taxon>Metazoa</taxon>
        <taxon>Ecdysozoa</taxon>
        <taxon>Arthropoda</taxon>
        <taxon>Chelicerata</taxon>
        <taxon>Arachnida</taxon>
        <taxon>Acari</taxon>
        <taxon>Acariformes</taxon>
        <taxon>Trombidiformes</taxon>
        <taxon>Prostigmata</taxon>
        <taxon>Eupodina</taxon>
        <taxon>Eriophyoidea</taxon>
        <taxon>Eriophyidae</taxon>
        <taxon>Eriophyinae</taxon>
        <taxon>Aceriini</taxon>
        <taxon>Aceria</taxon>
    </lineage>
</organism>
<sequence>MKKGGFLRNVLDTIRSNQAASPSGRGSHGGSNERAIEFGGQLKPSHFSLCQVARHGFPEHPTSLAFDPVQKIAAIGTKSGAIRIFGRPGVDVWAQHEPAFAVTHMKFIINQGAIITVTADESIHLWSLRGPNLRLIFSSSTQGVSGSSPQASSPAPTPASNISSVSPQSGSSIVTGGVAGVASAATSSSSFLGQITDTVTGAVDSASDFLSGGAAGEHQTTPSPTSDARHTVSRKPEILHTLKFQREHITYIHQTLTSKWLYIGTERGNVHVANVETFELSGYSIAWNKAIELSRKTHPGSIIHISECPQDTNKLLIGYESGCIVIWDLKQRNADGRYYYTENLLWLAWHYEGKQFVAAHGDGSLITWQTRSNTRPAQVLHPHAKTNSTSDPGSLQHQQSITSSFARSLNNELYRPINKVEWKTSKSTGEPFYLFSGGLPYDGFDQAPLAAATLDHNRPTAASVSLSQRQAAASAISSSQQLLKASSASPGCIPATSPVSPNWQQDPSPGGSKISASSDPRQSKTSSQHKEKKCLRSTSLTVMYGKSITVLEMDDTIIDFITVCDNSPYENDTSDPYAVIVLLSNELILIDLTSSGYPSFDSPYPSANLNESPVTCVQYLADCSSDLIPFLYSTSQNVISRAPKKGFSDKEWPINGGEWGQSMQSYPELVLTGHADGTIKFWDMSGVNFDLISKIKTSKLFEKPNKPPNAILLAVSNNSGAGALTRRSPKPHSPSIVSLSETDHQSAGPTNDQHESSRQVFEEDLFAIEKIEFCSTTKRLLVAGACAQVIQFRLNKKDPHSGNSANFSELTTIMVEPTNCMEPNPSATGASASNKWKQHCLLQVKASQGGGASSSSGGSSSSSSSHRGRGLSGFQAELVCLTPLLISTNPPPTTDDNQPSLTHTIYCQAPPRITALAFQPTHNILAYAHEFGIVLIDLIQKCVIINATLNDLSGGSLINASNRDISIQPYATSSILQHHYQANTPSASTVAFATGNEFSSRVSPNNQSNNGSADSQQYNRTDLADNGSAGPTATTDTTQAKSSSGLPDGGQLAKIAGDKSDDKTELARNAVFERVRGPALVGGNFHQQQQHTSQSSTSNILQLLTPTHAGGNPSKGNQLSSSSSFNHLDSSSSQSFDGTRVNRDSATLSVKHQSTSSKGRPSASSTAGLQEDKAASSNYSYEFDVPVSASLSQQPNGKDIRILLDPLTTRFLIFPTPAPLNRYLPSRN</sequence>
<feature type="compositionally biased region" description="Low complexity" evidence="3">
    <location>
        <begin position="853"/>
        <end position="865"/>
    </location>
</feature>
<dbReference type="FunFam" id="2.130.10.10:FF:000521">
    <property type="entry name" value="syntaxin-binding protein 5-like isoform X1"/>
    <property type="match status" value="1"/>
</dbReference>
<evidence type="ECO:0000256" key="1">
    <source>
        <dbReference type="ARBA" id="ARBA00008070"/>
    </source>
</evidence>
<feature type="compositionally biased region" description="Low complexity" evidence="3">
    <location>
        <begin position="1117"/>
        <end position="1137"/>
    </location>
</feature>
<dbReference type="GO" id="GO:0006887">
    <property type="term" value="P:exocytosis"/>
    <property type="evidence" value="ECO:0007669"/>
    <property type="project" value="UniProtKB-KW"/>
</dbReference>
<feature type="compositionally biased region" description="Polar residues" evidence="3">
    <location>
        <begin position="514"/>
        <end position="526"/>
    </location>
</feature>
<dbReference type="InterPro" id="IPR036322">
    <property type="entry name" value="WD40_repeat_dom_sf"/>
</dbReference>
<feature type="region of interest" description="Disordered" evidence="3">
    <location>
        <begin position="210"/>
        <end position="232"/>
    </location>
</feature>
<dbReference type="GO" id="GO:0019905">
    <property type="term" value="F:syntaxin binding"/>
    <property type="evidence" value="ECO:0007669"/>
    <property type="project" value="TreeGrafter"/>
</dbReference>
<feature type="region of interest" description="Disordered" evidence="3">
    <location>
        <begin position="487"/>
        <end position="532"/>
    </location>
</feature>
<feature type="compositionally biased region" description="Polar residues" evidence="3">
    <location>
        <begin position="497"/>
        <end position="507"/>
    </location>
</feature>
<keyword evidence="2" id="KW-0268">Exocytosis</keyword>
<feature type="compositionally biased region" description="Polar residues" evidence="3">
    <location>
        <begin position="1029"/>
        <end position="1045"/>
    </location>
</feature>
<feature type="compositionally biased region" description="Polar residues" evidence="3">
    <location>
        <begin position="998"/>
        <end position="1020"/>
    </location>
</feature>
<feature type="region of interest" description="Disordered" evidence="3">
    <location>
        <begin position="847"/>
        <end position="870"/>
    </location>
</feature>
<protein>
    <submittedName>
        <fullName evidence="5">Syntaxin-binding protein 5</fullName>
    </submittedName>
</protein>
<accession>A0A6G1SFA9</accession>
<feature type="domain" description="Lethal giant larvae homologue 2" evidence="4">
    <location>
        <begin position="532"/>
        <end position="598"/>
    </location>
</feature>
<feature type="region of interest" description="Disordered" evidence="3">
    <location>
        <begin position="144"/>
        <end position="168"/>
    </location>
</feature>
<dbReference type="EMBL" id="GGYP01004317">
    <property type="protein sequence ID" value="MDE49088.1"/>
    <property type="molecule type" value="Transcribed_RNA"/>
</dbReference>
<dbReference type="GO" id="GO:0031201">
    <property type="term" value="C:SNARE complex"/>
    <property type="evidence" value="ECO:0007669"/>
    <property type="project" value="TreeGrafter"/>
</dbReference>
<dbReference type="GO" id="GO:0005886">
    <property type="term" value="C:plasma membrane"/>
    <property type="evidence" value="ECO:0007669"/>
    <property type="project" value="TreeGrafter"/>
</dbReference>
<feature type="region of interest" description="Disordered" evidence="3">
    <location>
        <begin position="998"/>
        <end position="1063"/>
    </location>
</feature>
<proteinExistence type="inferred from homology"/>
<feature type="region of interest" description="Disordered" evidence="3">
    <location>
        <begin position="722"/>
        <end position="758"/>
    </location>
</feature>
<dbReference type="GO" id="GO:0005096">
    <property type="term" value="F:GTPase activator activity"/>
    <property type="evidence" value="ECO:0007669"/>
    <property type="project" value="TreeGrafter"/>
</dbReference>
<name>A0A6G1SFA9_9ACAR</name>
<feature type="compositionally biased region" description="Polar residues" evidence="3">
    <location>
        <begin position="735"/>
        <end position="751"/>
    </location>
</feature>
<evidence type="ECO:0000259" key="4">
    <source>
        <dbReference type="Pfam" id="PF08366"/>
    </source>
</evidence>
<dbReference type="GO" id="GO:0045159">
    <property type="term" value="F:myosin II binding"/>
    <property type="evidence" value="ECO:0007669"/>
    <property type="project" value="TreeGrafter"/>
</dbReference>
<gene>
    <name evidence="5" type="primary">Stxbp5_0</name>
    <name evidence="5" type="ORF">g.15796</name>
</gene>
<dbReference type="InterPro" id="IPR013577">
    <property type="entry name" value="LLGL2"/>
</dbReference>
<dbReference type="AlphaFoldDB" id="A0A6G1SFA9"/>
<evidence type="ECO:0000256" key="3">
    <source>
        <dbReference type="SAM" id="MobiDB-lite"/>
    </source>
</evidence>
<dbReference type="PANTHER" id="PTHR10241">
    <property type="entry name" value="LETHAL 2 GIANT LARVAE PROTEIN"/>
    <property type="match status" value="1"/>
</dbReference>
<reference evidence="5" key="1">
    <citation type="submission" date="2018-10" db="EMBL/GenBank/DDBJ databases">
        <title>Transcriptome assembly of Aceria tosichella (Wheat curl mite) Type 2.</title>
        <authorList>
            <person name="Scully E.D."/>
            <person name="Geib S.M."/>
            <person name="Palmer N.A."/>
            <person name="Gupta A.K."/>
            <person name="Sarath G."/>
            <person name="Tatineni S."/>
        </authorList>
    </citation>
    <scope>NUCLEOTIDE SEQUENCE</scope>
    <source>
        <strain evidence="5">LincolnNE</strain>
    </source>
</reference>
<dbReference type="SMART" id="SM00320">
    <property type="entry name" value="WD40"/>
    <property type="match status" value="6"/>
</dbReference>
<dbReference type="GO" id="GO:0006893">
    <property type="term" value="P:Golgi to plasma membrane transport"/>
    <property type="evidence" value="ECO:0007669"/>
    <property type="project" value="TreeGrafter"/>
</dbReference>
<evidence type="ECO:0000256" key="2">
    <source>
        <dbReference type="ARBA" id="ARBA00022483"/>
    </source>
</evidence>
<dbReference type="Gene3D" id="2.130.10.10">
    <property type="entry name" value="YVTN repeat-like/Quinoprotein amine dehydrogenase"/>
    <property type="match status" value="2"/>
</dbReference>
<dbReference type="InterPro" id="IPR015943">
    <property type="entry name" value="WD40/YVTN_repeat-like_dom_sf"/>
</dbReference>
<evidence type="ECO:0000313" key="5">
    <source>
        <dbReference type="EMBL" id="MDE49088.1"/>
    </source>
</evidence>
<dbReference type="Pfam" id="PF08366">
    <property type="entry name" value="LLGL"/>
    <property type="match status" value="1"/>
</dbReference>
<feature type="region of interest" description="Disordered" evidence="3">
    <location>
        <begin position="1104"/>
        <end position="1171"/>
    </location>
</feature>